<dbReference type="EMBL" id="KB097587">
    <property type="protein sequence ID" value="ESN93902.1"/>
    <property type="molecule type" value="Genomic_DNA"/>
</dbReference>
<dbReference type="InterPro" id="IPR001781">
    <property type="entry name" value="Znf_LIM"/>
</dbReference>
<dbReference type="GeneID" id="20196784"/>
<evidence type="ECO:0000259" key="6">
    <source>
        <dbReference type="PROSITE" id="PS50023"/>
    </source>
</evidence>
<dbReference type="OrthoDB" id="6352355at2759"/>
<dbReference type="RefSeq" id="XP_009028097.1">
    <property type="nucleotide sequence ID" value="XM_009029849.1"/>
</dbReference>
<dbReference type="Pfam" id="PF00412">
    <property type="entry name" value="LIM"/>
    <property type="match status" value="2"/>
</dbReference>
<dbReference type="PROSITE" id="PS50023">
    <property type="entry name" value="LIM_DOMAIN_2"/>
    <property type="match status" value="2"/>
</dbReference>
<protein>
    <recommendedName>
        <fullName evidence="6">LIM zinc-binding domain-containing protein</fullName>
    </recommendedName>
</protein>
<dbReference type="InParanoid" id="T1EJN4"/>
<dbReference type="PANTHER" id="PTHR45787">
    <property type="entry name" value="LD11652P"/>
    <property type="match status" value="1"/>
</dbReference>
<dbReference type="EMBL" id="AMQM01007253">
    <property type="status" value="NOT_ANNOTATED_CDS"/>
    <property type="molecule type" value="Genomic_DNA"/>
</dbReference>
<evidence type="ECO:0000256" key="4">
    <source>
        <dbReference type="ARBA" id="ARBA00023038"/>
    </source>
</evidence>
<evidence type="ECO:0000313" key="9">
    <source>
        <dbReference type="Proteomes" id="UP000015101"/>
    </source>
</evidence>
<dbReference type="eggNOG" id="KOG0490">
    <property type="taxonomic scope" value="Eukaryota"/>
</dbReference>
<dbReference type="Gene3D" id="2.10.110.10">
    <property type="entry name" value="Cysteine Rich Protein"/>
    <property type="match status" value="2"/>
</dbReference>
<sequence>KQCASCDKIISDRYLLLAADKYWHVTCLRCTSCHVVLSEVGSTCFSKSGMTLCRSDYIRLFGSTGTCSLCRQTIPANDYVMKTSQGSVYHVTCFICITCRRALIPGDKYGVYNGSLFCETDYWVAMTTG</sequence>
<accession>T1EJN4</accession>
<keyword evidence="9" id="KW-1185">Reference proteome</keyword>
<gene>
    <name evidence="8" type="primary">20196784</name>
    <name evidence="7" type="ORF">HELRODRAFT_145858</name>
</gene>
<dbReference type="Proteomes" id="UP000015101">
    <property type="component" value="Unassembled WGS sequence"/>
</dbReference>
<dbReference type="InterPro" id="IPR050945">
    <property type="entry name" value="LMO_RBTN_TF"/>
</dbReference>
<dbReference type="SMART" id="SM00132">
    <property type="entry name" value="LIM"/>
    <property type="match status" value="2"/>
</dbReference>
<dbReference type="KEGG" id="hro:HELRODRAFT_145858"/>
<reference evidence="9" key="1">
    <citation type="submission" date="2012-12" db="EMBL/GenBank/DDBJ databases">
        <authorList>
            <person name="Hellsten U."/>
            <person name="Grimwood J."/>
            <person name="Chapman J.A."/>
            <person name="Shapiro H."/>
            <person name="Aerts A."/>
            <person name="Otillar R.P."/>
            <person name="Terry A.Y."/>
            <person name="Boore J.L."/>
            <person name="Simakov O."/>
            <person name="Marletaz F."/>
            <person name="Cho S.-J."/>
            <person name="Edsinger-Gonzales E."/>
            <person name="Havlak P."/>
            <person name="Kuo D.-H."/>
            <person name="Larsson T."/>
            <person name="Lv J."/>
            <person name="Arendt D."/>
            <person name="Savage R."/>
            <person name="Osoegawa K."/>
            <person name="de Jong P."/>
            <person name="Lindberg D.R."/>
            <person name="Seaver E.C."/>
            <person name="Weisblat D.A."/>
            <person name="Putnam N.H."/>
            <person name="Grigoriev I.V."/>
            <person name="Rokhsar D.S."/>
        </authorList>
    </citation>
    <scope>NUCLEOTIDE SEQUENCE</scope>
</reference>
<evidence type="ECO:0000256" key="2">
    <source>
        <dbReference type="ARBA" id="ARBA00022737"/>
    </source>
</evidence>
<dbReference type="OMA" id="NSMMSDQ"/>
<name>T1EJN4_HELRO</name>
<dbReference type="CTD" id="20196784"/>
<dbReference type="PROSITE" id="PS00478">
    <property type="entry name" value="LIM_DOMAIN_1"/>
    <property type="match status" value="2"/>
</dbReference>
<dbReference type="PANTHER" id="PTHR45787:SF13">
    <property type="entry name" value="LD11652P"/>
    <property type="match status" value="1"/>
</dbReference>
<feature type="domain" description="LIM zinc-binding" evidence="6">
    <location>
        <begin position="65"/>
        <end position="128"/>
    </location>
</feature>
<keyword evidence="3 5" id="KW-0862">Zinc</keyword>
<evidence type="ECO:0000313" key="7">
    <source>
        <dbReference type="EMBL" id="ESN93902.1"/>
    </source>
</evidence>
<organism evidence="8 9">
    <name type="scientific">Helobdella robusta</name>
    <name type="common">Californian leech</name>
    <dbReference type="NCBI Taxonomy" id="6412"/>
    <lineage>
        <taxon>Eukaryota</taxon>
        <taxon>Metazoa</taxon>
        <taxon>Spiralia</taxon>
        <taxon>Lophotrochozoa</taxon>
        <taxon>Annelida</taxon>
        <taxon>Clitellata</taxon>
        <taxon>Hirudinea</taxon>
        <taxon>Rhynchobdellida</taxon>
        <taxon>Glossiphoniidae</taxon>
        <taxon>Helobdella</taxon>
    </lineage>
</organism>
<feature type="domain" description="LIM zinc-binding" evidence="6">
    <location>
        <begin position="1"/>
        <end position="63"/>
    </location>
</feature>
<dbReference type="AlphaFoldDB" id="T1EJN4"/>
<keyword evidence="1 5" id="KW-0479">Metal-binding</keyword>
<evidence type="ECO:0000256" key="1">
    <source>
        <dbReference type="ARBA" id="ARBA00022723"/>
    </source>
</evidence>
<proteinExistence type="predicted"/>
<keyword evidence="2" id="KW-0677">Repeat</keyword>
<evidence type="ECO:0000313" key="8">
    <source>
        <dbReference type="EnsemblMetazoa" id="HelroP145858"/>
    </source>
</evidence>
<evidence type="ECO:0000256" key="5">
    <source>
        <dbReference type="PROSITE-ProRule" id="PRU00125"/>
    </source>
</evidence>
<keyword evidence="4 5" id="KW-0440">LIM domain</keyword>
<dbReference type="GO" id="GO:0046872">
    <property type="term" value="F:metal ion binding"/>
    <property type="evidence" value="ECO:0007669"/>
    <property type="project" value="UniProtKB-KW"/>
</dbReference>
<dbReference type="STRING" id="6412.T1EJN4"/>
<evidence type="ECO:0000256" key="3">
    <source>
        <dbReference type="ARBA" id="ARBA00022833"/>
    </source>
</evidence>
<reference evidence="8" key="3">
    <citation type="submission" date="2015-06" db="UniProtKB">
        <authorList>
            <consortium name="EnsemblMetazoa"/>
        </authorList>
    </citation>
    <scope>IDENTIFICATION</scope>
</reference>
<dbReference type="SUPFAM" id="SSF57716">
    <property type="entry name" value="Glucocorticoid receptor-like (DNA-binding domain)"/>
    <property type="match status" value="4"/>
</dbReference>
<dbReference type="HOGENOM" id="CLU_001357_7_3_1"/>
<reference evidence="7 9" key="2">
    <citation type="journal article" date="2013" name="Nature">
        <title>Insights into bilaterian evolution from three spiralian genomes.</title>
        <authorList>
            <person name="Simakov O."/>
            <person name="Marletaz F."/>
            <person name="Cho S.J."/>
            <person name="Edsinger-Gonzales E."/>
            <person name="Havlak P."/>
            <person name="Hellsten U."/>
            <person name="Kuo D.H."/>
            <person name="Larsson T."/>
            <person name="Lv J."/>
            <person name="Arendt D."/>
            <person name="Savage R."/>
            <person name="Osoegawa K."/>
            <person name="de Jong P."/>
            <person name="Grimwood J."/>
            <person name="Chapman J.A."/>
            <person name="Shapiro H."/>
            <person name="Aerts A."/>
            <person name="Otillar R.P."/>
            <person name="Terry A.Y."/>
            <person name="Boore J.L."/>
            <person name="Grigoriev I.V."/>
            <person name="Lindberg D.R."/>
            <person name="Seaver E.C."/>
            <person name="Weisblat D.A."/>
            <person name="Putnam N.H."/>
            <person name="Rokhsar D.S."/>
        </authorList>
    </citation>
    <scope>NUCLEOTIDE SEQUENCE</scope>
</reference>
<dbReference type="EnsemblMetazoa" id="HelroT145858">
    <property type="protein sequence ID" value="HelroP145858"/>
    <property type="gene ID" value="HelroG145858"/>
</dbReference>